<dbReference type="Gene3D" id="3.90.180.10">
    <property type="entry name" value="Medium-chain alcohol dehydrogenases, catalytic domain"/>
    <property type="match status" value="1"/>
</dbReference>
<dbReference type="PANTHER" id="PTHR42940">
    <property type="entry name" value="ALCOHOL DEHYDROGENASE 1-RELATED"/>
    <property type="match status" value="1"/>
</dbReference>
<evidence type="ECO:0000256" key="3">
    <source>
        <dbReference type="ARBA" id="ARBA00022723"/>
    </source>
</evidence>
<gene>
    <name evidence="9" type="ORF">TEK04_10540</name>
</gene>
<evidence type="ECO:0000256" key="7">
    <source>
        <dbReference type="ARBA" id="ARBA00049243"/>
    </source>
</evidence>
<dbReference type="EMBL" id="JBAPLU010000009">
    <property type="protein sequence ID" value="MEI4272161.1"/>
    <property type="molecule type" value="Genomic_DNA"/>
</dbReference>
<protein>
    <recommendedName>
        <fullName evidence="2">alcohol dehydrogenase</fullName>
        <ecNumber evidence="2">1.1.1.1</ecNumber>
    </recommendedName>
</protein>
<dbReference type="PANTHER" id="PTHR42940:SF8">
    <property type="entry name" value="VACUOLAR PROTEIN SORTING-ASSOCIATED PROTEIN 11"/>
    <property type="match status" value="1"/>
</dbReference>
<evidence type="ECO:0000256" key="5">
    <source>
        <dbReference type="ARBA" id="ARBA00023002"/>
    </source>
</evidence>
<dbReference type="EC" id="1.1.1.1" evidence="2"/>
<comment type="catalytic activity">
    <reaction evidence="7">
        <text>a primary alcohol + NAD(+) = an aldehyde + NADH + H(+)</text>
        <dbReference type="Rhea" id="RHEA:10736"/>
        <dbReference type="ChEBI" id="CHEBI:15378"/>
        <dbReference type="ChEBI" id="CHEBI:15734"/>
        <dbReference type="ChEBI" id="CHEBI:17478"/>
        <dbReference type="ChEBI" id="CHEBI:57540"/>
        <dbReference type="ChEBI" id="CHEBI:57945"/>
        <dbReference type="EC" id="1.1.1.1"/>
    </reaction>
</comment>
<accession>A0ABU8DUN4</accession>
<evidence type="ECO:0000259" key="8">
    <source>
        <dbReference type="Pfam" id="PF08240"/>
    </source>
</evidence>
<dbReference type="InterPro" id="IPR013154">
    <property type="entry name" value="ADH-like_N"/>
</dbReference>
<feature type="domain" description="Alcohol dehydrogenase-like N-terminal" evidence="8">
    <location>
        <begin position="40"/>
        <end position="96"/>
    </location>
</feature>
<evidence type="ECO:0000313" key="9">
    <source>
        <dbReference type="EMBL" id="MEI4272161.1"/>
    </source>
</evidence>
<evidence type="ECO:0000256" key="2">
    <source>
        <dbReference type="ARBA" id="ARBA00013190"/>
    </source>
</evidence>
<keyword evidence="4" id="KW-0862">Zinc</keyword>
<dbReference type="Proteomes" id="UP001361570">
    <property type="component" value="Unassembled WGS sequence"/>
</dbReference>
<keyword evidence="3" id="KW-0479">Metal-binding</keyword>
<dbReference type="InterPro" id="IPR011032">
    <property type="entry name" value="GroES-like_sf"/>
</dbReference>
<comment type="caution">
    <text evidence="9">The sequence shown here is derived from an EMBL/GenBank/DDBJ whole genome shotgun (WGS) entry which is preliminary data.</text>
</comment>
<keyword evidence="5" id="KW-0560">Oxidoreductase</keyword>
<name>A0ABU8DUN4_9ACTN</name>
<evidence type="ECO:0000256" key="1">
    <source>
        <dbReference type="ARBA" id="ARBA00001947"/>
    </source>
</evidence>
<organism evidence="9 10">
    <name type="scientific">Klenkia sesuvii</name>
    <dbReference type="NCBI Taxonomy" id="3103137"/>
    <lineage>
        <taxon>Bacteria</taxon>
        <taxon>Bacillati</taxon>
        <taxon>Actinomycetota</taxon>
        <taxon>Actinomycetes</taxon>
        <taxon>Geodermatophilales</taxon>
        <taxon>Geodermatophilaceae</taxon>
        <taxon>Klenkia</taxon>
    </lineage>
</organism>
<comment type="cofactor">
    <cofactor evidence="1">
        <name>Zn(2+)</name>
        <dbReference type="ChEBI" id="CHEBI:29105"/>
    </cofactor>
</comment>
<evidence type="ECO:0000313" key="10">
    <source>
        <dbReference type="Proteomes" id="UP001361570"/>
    </source>
</evidence>
<sequence length="117" mass="12377">MPRRTAETSSTDEEDVIKAAVVPALGAALQIEDRAVPDPGPGEVLVQIEANGLCHTDIQPRGDRPVQPSPPSVPSHEGVGVVVAVAPPLEHLPWGHIRVLLDQVTDPQAGRTPTQPR</sequence>
<dbReference type="RefSeq" id="WP_336404297.1">
    <property type="nucleotide sequence ID" value="NZ_JBAPLU010000009.1"/>
</dbReference>
<dbReference type="SUPFAM" id="SSF50129">
    <property type="entry name" value="GroES-like"/>
    <property type="match status" value="1"/>
</dbReference>
<evidence type="ECO:0000256" key="6">
    <source>
        <dbReference type="ARBA" id="ARBA00049164"/>
    </source>
</evidence>
<reference evidence="9 10" key="1">
    <citation type="submission" date="2024-03" db="EMBL/GenBank/DDBJ databases">
        <title>Draft genome sequence of Klenkia sp. LSe6-5.</title>
        <authorList>
            <person name="Duangmal K."/>
            <person name="Chantavorakit T."/>
        </authorList>
    </citation>
    <scope>NUCLEOTIDE SEQUENCE [LARGE SCALE GENOMIC DNA]</scope>
    <source>
        <strain evidence="9 10">LSe6-5</strain>
    </source>
</reference>
<comment type="catalytic activity">
    <reaction evidence="6">
        <text>a secondary alcohol + NAD(+) = a ketone + NADH + H(+)</text>
        <dbReference type="Rhea" id="RHEA:10740"/>
        <dbReference type="ChEBI" id="CHEBI:15378"/>
        <dbReference type="ChEBI" id="CHEBI:17087"/>
        <dbReference type="ChEBI" id="CHEBI:35681"/>
        <dbReference type="ChEBI" id="CHEBI:57540"/>
        <dbReference type="ChEBI" id="CHEBI:57945"/>
        <dbReference type="EC" id="1.1.1.1"/>
    </reaction>
</comment>
<evidence type="ECO:0000256" key="4">
    <source>
        <dbReference type="ARBA" id="ARBA00022833"/>
    </source>
</evidence>
<dbReference type="Pfam" id="PF08240">
    <property type="entry name" value="ADH_N"/>
    <property type="match status" value="1"/>
</dbReference>
<keyword evidence="10" id="KW-1185">Reference proteome</keyword>
<proteinExistence type="predicted"/>